<dbReference type="InterPro" id="IPR022412">
    <property type="entry name" value="Quinolinate_PRibosylTrfase_N"/>
</dbReference>
<dbReference type="STRING" id="407234.SAMN05421795_10821"/>
<dbReference type="GO" id="GO:0005737">
    <property type="term" value="C:cytoplasm"/>
    <property type="evidence" value="ECO:0007669"/>
    <property type="project" value="TreeGrafter"/>
</dbReference>
<protein>
    <recommendedName>
        <fullName evidence="2">Putative pyrophosphorylase ModD</fullName>
    </recommendedName>
</protein>
<dbReference type="InterPro" id="IPR006242">
    <property type="entry name" value="ModD"/>
</dbReference>
<dbReference type="InterPro" id="IPR002638">
    <property type="entry name" value="Quinolinate_PRibosylTrfase_C"/>
</dbReference>
<proteinExistence type="inferred from homology"/>
<evidence type="ECO:0000256" key="4">
    <source>
        <dbReference type="ARBA" id="ARBA00022679"/>
    </source>
</evidence>
<organism evidence="8 9">
    <name type="scientific">Phaeovulum vinaykumarii</name>
    <dbReference type="NCBI Taxonomy" id="407234"/>
    <lineage>
        <taxon>Bacteria</taxon>
        <taxon>Pseudomonadati</taxon>
        <taxon>Pseudomonadota</taxon>
        <taxon>Alphaproteobacteria</taxon>
        <taxon>Rhodobacterales</taxon>
        <taxon>Paracoccaceae</taxon>
        <taxon>Phaeovulum</taxon>
    </lineage>
</organism>
<dbReference type="SUPFAM" id="SSF51690">
    <property type="entry name" value="Nicotinate/Quinolinate PRTase C-terminal domain-like"/>
    <property type="match status" value="1"/>
</dbReference>
<dbReference type="RefSeq" id="WP_076367240.1">
    <property type="nucleotide sequence ID" value="NZ_FTOM01000008.1"/>
</dbReference>
<evidence type="ECO:0000256" key="1">
    <source>
        <dbReference type="ARBA" id="ARBA00009400"/>
    </source>
</evidence>
<evidence type="ECO:0000259" key="6">
    <source>
        <dbReference type="Pfam" id="PF01729"/>
    </source>
</evidence>
<dbReference type="Pfam" id="PF01729">
    <property type="entry name" value="QRPTase_C"/>
    <property type="match status" value="1"/>
</dbReference>
<dbReference type="NCBIfam" id="TIGR01334">
    <property type="entry name" value="modD"/>
    <property type="match status" value="1"/>
</dbReference>
<feature type="domain" description="Quinolinate phosphoribosyl transferase C-terminal" evidence="6">
    <location>
        <begin position="107"/>
        <end position="273"/>
    </location>
</feature>
<dbReference type="FunFam" id="3.20.20.70:FF:000030">
    <property type="entry name" value="Nicotinate-nucleotide pyrophosphorylase, carboxylating"/>
    <property type="match status" value="1"/>
</dbReference>
<comment type="similarity">
    <text evidence="1 5">Belongs to the NadC/ModD family.</text>
</comment>
<dbReference type="InterPro" id="IPR037128">
    <property type="entry name" value="Quinolinate_PRibosylTase_N_sf"/>
</dbReference>
<evidence type="ECO:0000256" key="2">
    <source>
        <dbReference type="ARBA" id="ARBA00019205"/>
    </source>
</evidence>
<gene>
    <name evidence="8" type="ORF">SAMN05421795_10821</name>
</gene>
<evidence type="ECO:0000256" key="5">
    <source>
        <dbReference type="PIRNR" id="PIRNR006250"/>
    </source>
</evidence>
<dbReference type="SUPFAM" id="SSF54675">
    <property type="entry name" value="Nicotinate/Quinolinate PRTase N-terminal domain-like"/>
    <property type="match status" value="1"/>
</dbReference>
<evidence type="ECO:0000256" key="3">
    <source>
        <dbReference type="ARBA" id="ARBA00022676"/>
    </source>
</evidence>
<dbReference type="OrthoDB" id="8216773at2"/>
<dbReference type="Pfam" id="PF02749">
    <property type="entry name" value="QRPTase_N"/>
    <property type="match status" value="1"/>
</dbReference>
<dbReference type="Proteomes" id="UP000186098">
    <property type="component" value="Unassembled WGS sequence"/>
</dbReference>
<dbReference type="GO" id="GO:0004514">
    <property type="term" value="F:nicotinate-nucleotide diphosphorylase (carboxylating) activity"/>
    <property type="evidence" value="ECO:0007669"/>
    <property type="project" value="InterPro"/>
</dbReference>
<dbReference type="InterPro" id="IPR013785">
    <property type="entry name" value="Aldolase_TIM"/>
</dbReference>
<accession>A0A1N7MKJ3</accession>
<dbReference type="GO" id="GO:0009435">
    <property type="term" value="P:NAD+ biosynthetic process"/>
    <property type="evidence" value="ECO:0007669"/>
    <property type="project" value="InterPro"/>
</dbReference>
<dbReference type="InterPro" id="IPR036068">
    <property type="entry name" value="Nicotinate_pribotase-like_C"/>
</dbReference>
<reference evidence="9" key="1">
    <citation type="submission" date="2017-01" db="EMBL/GenBank/DDBJ databases">
        <authorList>
            <person name="Varghese N."/>
            <person name="Submissions S."/>
        </authorList>
    </citation>
    <scope>NUCLEOTIDE SEQUENCE [LARGE SCALE GENOMIC DNA]</scope>
    <source>
        <strain evidence="9">DSM 18714</strain>
    </source>
</reference>
<name>A0A1N7MKJ3_9RHOB</name>
<dbReference type="GO" id="GO:0034213">
    <property type="term" value="P:quinolinate catabolic process"/>
    <property type="evidence" value="ECO:0007669"/>
    <property type="project" value="TreeGrafter"/>
</dbReference>
<dbReference type="Gene3D" id="3.20.20.70">
    <property type="entry name" value="Aldolase class I"/>
    <property type="match status" value="1"/>
</dbReference>
<evidence type="ECO:0000313" key="9">
    <source>
        <dbReference type="Proteomes" id="UP000186098"/>
    </source>
</evidence>
<feature type="domain" description="Quinolinate phosphoribosyl transferase N-terminal" evidence="7">
    <location>
        <begin position="21"/>
        <end position="104"/>
    </location>
</feature>
<dbReference type="EMBL" id="FTOM01000008">
    <property type="protein sequence ID" value="SIS86617.1"/>
    <property type="molecule type" value="Genomic_DNA"/>
</dbReference>
<dbReference type="PANTHER" id="PTHR32179:SF4">
    <property type="entry name" value="PYROPHOSPHORYLASE MODD-RELATED"/>
    <property type="match status" value="1"/>
</dbReference>
<sequence length="278" mass="28376">MLTLDDATLRDLLDEDVPYGDLTTRALAFGQARGRMVFAARGPMVVAGSEEATRMLELLGCAVDLAAPSGSRVEAGGLILGASGSAEALLAGWKVSQTLVEWASGLATRAAAIVAAAQGAAPEVRVACTRKAVPGTRALSFKAVVAGGAGIHRAGLSDTVLLFPEHRVFDAAACLKRKIGRLRAACPERKIVVEVTTRDEALSAAEWGADVVQLEKFAPEAVAEVARALGDSAVCLAAAGGVNAQNAGDYAAAGAQVLVTSAPYYAPPADVKVTINPA</sequence>
<dbReference type="PANTHER" id="PTHR32179">
    <property type="entry name" value="NICOTINATE-NUCLEOTIDE PYROPHOSPHORYLASE [CARBOXYLATING]"/>
    <property type="match status" value="1"/>
</dbReference>
<keyword evidence="3 5" id="KW-0328">Glycosyltransferase</keyword>
<evidence type="ECO:0000313" key="8">
    <source>
        <dbReference type="EMBL" id="SIS86617.1"/>
    </source>
</evidence>
<dbReference type="CDD" id="cd01573">
    <property type="entry name" value="modD_like"/>
    <property type="match status" value="1"/>
</dbReference>
<evidence type="ECO:0000259" key="7">
    <source>
        <dbReference type="Pfam" id="PF02749"/>
    </source>
</evidence>
<keyword evidence="9" id="KW-1185">Reference proteome</keyword>
<dbReference type="InterPro" id="IPR027277">
    <property type="entry name" value="NadC/ModD"/>
</dbReference>
<dbReference type="PIRSF" id="PIRSF006250">
    <property type="entry name" value="NadC_ModD"/>
    <property type="match status" value="1"/>
</dbReference>
<dbReference type="Gene3D" id="3.90.1170.20">
    <property type="entry name" value="Quinolinate phosphoribosyl transferase, N-terminal domain"/>
    <property type="match status" value="1"/>
</dbReference>
<keyword evidence="4 5" id="KW-0808">Transferase</keyword>
<dbReference type="AlphaFoldDB" id="A0A1N7MKJ3"/>